<proteinExistence type="predicted"/>
<dbReference type="InterPro" id="IPR025345">
    <property type="entry name" value="DUF4249"/>
</dbReference>
<protein>
    <submittedName>
        <fullName evidence="1">Uncharacterized protein DUF4249</fullName>
    </submittedName>
</protein>
<organism evidence="1 2">
    <name type="scientific">Marinoscillum furvescens DSM 4134</name>
    <dbReference type="NCBI Taxonomy" id="1122208"/>
    <lineage>
        <taxon>Bacteria</taxon>
        <taxon>Pseudomonadati</taxon>
        <taxon>Bacteroidota</taxon>
        <taxon>Cytophagia</taxon>
        <taxon>Cytophagales</taxon>
        <taxon>Reichenbachiellaceae</taxon>
        <taxon>Marinoscillum</taxon>
    </lineage>
</organism>
<dbReference type="EMBL" id="QREG01000009">
    <property type="protein sequence ID" value="RED98882.1"/>
    <property type="molecule type" value="Genomic_DNA"/>
</dbReference>
<evidence type="ECO:0000313" key="1">
    <source>
        <dbReference type="EMBL" id="RED98882.1"/>
    </source>
</evidence>
<gene>
    <name evidence="1" type="ORF">C7460_10974</name>
</gene>
<dbReference type="Pfam" id="PF14054">
    <property type="entry name" value="DUF4249"/>
    <property type="match status" value="1"/>
</dbReference>
<dbReference type="RefSeq" id="WP_115868187.1">
    <property type="nucleotide sequence ID" value="NZ_QREG01000009.1"/>
</dbReference>
<dbReference type="PROSITE" id="PS51257">
    <property type="entry name" value="PROKAR_LIPOPROTEIN"/>
    <property type="match status" value="1"/>
</dbReference>
<dbReference type="AlphaFoldDB" id="A0A3D9L3B3"/>
<name>A0A3D9L3B3_MARFU</name>
<comment type="caution">
    <text evidence="1">The sequence shown here is derived from an EMBL/GenBank/DDBJ whole genome shotgun (WGS) entry which is preliminary data.</text>
</comment>
<keyword evidence="2" id="KW-1185">Reference proteome</keyword>
<evidence type="ECO:0000313" key="2">
    <source>
        <dbReference type="Proteomes" id="UP000256779"/>
    </source>
</evidence>
<dbReference type="OrthoDB" id="1117670at2"/>
<reference evidence="1 2" key="1">
    <citation type="submission" date="2018-07" db="EMBL/GenBank/DDBJ databases">
        <title>Genomic Encyclopedia of Type Strains, Phase IV (KMG-IV): sequencing the most valuable type-strain genomes for metagenomic binning, comparative biology and taxonomic classification.</title>
        <authorList>
            <person name="Goeker M."/>
        </authorList>
    </citation>
    <scope>NUCLEOTIDE SEQUENCE [LARGE SCALE GENOMIC DNA]</scope>
    <source>
        <strain evidence="1 2">DSM 4134</strain>
    </source>
</reference>
<accession>A0A3D9L3B3</accession>
<sequence length="308" mass="34761">MKKVLYIILIAAVTYACEDTVEIDLEEQEPFMNVDAWLTHTNDTQQIRLTYTRPYFDNGKPQPALNATVSVVEIETQTLYSFTDADSDGFYTWIPAETDTFGTIGSSYALVIEHQGVTYESFSTMNPVPPIDSITFEYNKKDAFFEDDWYYADFWARDIEGPGNTYWIKAFKNGVYLNKPEEINVAYDASFSPGGEVDGLVFIQPIRTAINRFEDDDTPAPSPYQQGDTLKVELHSITEEAWFFLSRVRDETVRNPGFAQLFANPLANSPTNLVASGDNRVTGFFSVAAVSALEVEMNDDNIVDRIPE</sequence>
<dbReference type="Proteomes" id="UP000256779">
    <property type="component" value="Unassembled WGS sequence"/>
</dbReference>